<evidence type="ECO:0000313" key="2">
    <source>
        <dbReference type="Proteomes" id="UP000014660"/>
    </source>
</evidence>
<sequence>MWSTLPIHLKIDRESLEKFNVYIERKDSPDPFYPRLRIKIIYAKDRFIYALYWGHRPGTDIFYS</sequence>
<keyword evidence="2" id="KW-1185">Reference proteome</keyword>
<organism evidence="1 2">
    <name type="scientific">Ferroplasma acidarmanus Fer1</name>
    <dbReference type="NCBI Taxonomy" id="333146"/>
    <lineage>
        <taxon>Archaea</taxon>
        <taxon>Methanobacteriati</taxon>
        <taxon>Thermoplasmatota</taxon>
        <taxon>Thermoplasmata</taxon>
        <taxon>Thermoplasmatales</taxon>
        <taxon>Ferroplasmaceae</taxon>
        <taxon>Ferroplasma</taxon>
    </lineage>
</organism>
<dbReference type="EMBL" id="CP004145">
    <property type="protein sequence ID" value="AGO61520.1"/>
    <property type="molecule type" value="Genomic_DNA"/>
</dbReference>
<dbReference type="Proteomes" id="UP000014660">
    <property type="component" value="Chromosome"/>
</dbReference>
<dbReference type="HOGENOM" id="CLU_2856945_0_0_2"/>
<reference evidence="1 2" key="1">
    <citation type="journal article" date="2007" name="Proc. Natl. Acad. Sci. U.S.A.">
        <title>Genome dynamics in a natural archaeal population.</title>
        <authorList>
            <person name="Allen E.E."/>
            <person name="Tyson G.W."/>
            <person name="Whitaker R.J."/>
            <person name="Detter J.C."/>
            <person name="Richardson P.M."/>
            <person name="Banfield J.F."/>
        </authorList>
    </citation>
    <scope>NUCLEOTIDE SEQUENCE [LARGE SCALE GENOMIC DNA]</scope>
    <source>
        <strain evidence="2">fer1</strain>
    </source>
</reference>
<dbReference type="AlphaFoldDB" id="S0ATP2"/>
<accession>S0ATP2</accession>
<evidence type="ECO:0000313" key="1">
    <source>
        <dbReference type="EMBL" id="AGO61520.1"/>
    </source>
</evidence>
<protein>
    <submittedName>
        <fullName evidence="1">Uncharacterized protein</fullName>
    </submittedName>
</protein>
<dbReference type="KEGG" id="fac:FACI_IFERC01G1540"/>
<proteinExistence type="predicted"/>
<gene>
    <name evidence="1" type="ORF">FACI_IFERC00001G1540</name>
</gene>
<name>S0ATP2_FERAC</name>